<sequence length="66" mass="7219">MPHSRMMLSSQSLTGHGTEKPSLHYVPYRTTAGNVTAASQLDLYRASLSSSIPPECFTPLSCEVMF</sequence>
<evidence type="ECO:0000256" key="1">
    <source>
        <dbReference type="SAM" id="MobiDB-lite"/>
    </source>
</evidence>
<name>G9P3T4_HYPAI</name>
<keyword evidence="3" id="KW-1185">Reference proteome</keyword>
<organism evidence="2 3">
    <name type="scientific">Hypocrea atroviridis (strain ATCC 20476 / IMI 206040)</name>
    <name type="common">Trichoderma atroviride</name>
    <dbReference type="NCBI Taxonomy" id="452589"/>
    <lineage>
        <taxon>Eukaryota</taxon>
        <taxon>Fungi</taxon>
        <taxon>Dikarya</taxon>
        <taxon>Ascomycota</taxon>
        <taxon>Pezizomycotina</taxon>
        <taxon>Sordariomycetes</taxon>
        <taxon>Hypocreomycetidae</taxon>
        <taxon>Hypocreales</taxon>
        <taxon>Hypocreaceae</taxon>
        <taxon>Trichoderma</taxon>
    </lineage>
</organism>
<gene>
    <name evidence="2" type="ORF">TRIATDRAFT_258340</name>
</gene>
<accession>G9P3T4</accession>
<reference evidence="2 3" key="1">
    <citation type="journal article" date="2011" name="Genome Biol.">
        <title>Comparative genome sequence analysis underscores mycoparasitism as the ancestral life style of Trichoderma.</title>
        <authorList>
            <person name="Kubicek C.P."/>
            <person name="Herrera-Estrella A."/>
            <person name="Seidl-Seiboth V."/>
            <person name="Martinez D.A."/>
            <person name="Druzhinina I.S."/>
            <person name="Thon M."/>
            <person name="Zeilinger S."/>
            <person name="Casas-Flores S."/>
            <person name="Horwitz B.A."/>
            <person name="Mukherjee P.K."/>
            <person name="Mukherjee M."/>
            <person name="Kredics L."/>
            <person name="Alcaraz L.D."/>
            <person name="Aerts A."/>
            <person name="Antal Z."/>
            <person name="Atanasova L."/>
            <person name="Cervantes-Badillo M.G."/>
            <person name="Challacombe J."/>
            <person name="Chertkov O."/>
            <person name="McCluskey K."/>
            <person name="Coulpier F."/>
            <person name="Deshpande N."/>
            <person name="von Doehren H."/>
            <person name="Ebbole D.J."/>
            <person name="Esquivel-Naranjo E.U."/>
            <person name="Fekete E."/>
            <person name="Flipphi M."/>
            <person name="Glaser F."/>
            <person name="Gomez-Rodriguez E.Y."/>
            <person name="Gruber S."/>
            <person name="Han C."/>
            <person name="Henrissat B."/>
            <person name="Hermosa R."/>
            <person name="Hernandez-Onate M."/>
            <person name="Karaffa L."/>
            <person name="Kosti I."/>
            <person name="Le Crom S."/>
            <person name="Lindquist E."/>
            <person name="Lucas S."/>
            <person name="Luebeck M."/>
            <person name="Luebeck P.S."/>
            <person name="Margeot A."/>
            <person name="Metz B."/>
            <person name="Misra M."/>
            <person name="Nevalainen H."/>
            <person name="Omann M."/>
            <person name="Packer N."/>
            <person name="Perrone G."/>
            <person name="Uresti-Rivera E.E."/>
            <person name="Salamov A."/>
            <person name="Schmoll M."/>
            <person name="Seiboth B."/>
            <person name="Shapiro H."/>
            <person name="Sukno S."/>
            <person name="Tamayo-Ramos J.A."/>
            <person name="Tisch D."/>
            <person name="Wiest A."/>
            <person name="Wilkinson H.H."/>
            <person name="Zhang M."/>
            <person name="Coutinho P.M."/>
            <person name="Kenerley C.M."/>
            <person name="Monte E."/>
            <person name="Baker S.E."/>
            <person name="Grigoriev I.V."/>
        </authorList>
    </citation>
    <scope>NUCLEOTIDE SEQUENCE [LARGE SCALE GENOMIC DNA]</scope>
    <source>
        <strain evidence="3">ATCC 20476 / IMI 206040</strain>
    </source>
</reference>
<protein>
    <submittedName>
        <fullName evidence="2">Uncharacterized protein</fullName>
    </submittedName>
</protein>
<dbReference type="HOGENOM" id="CLU_2831506_0_0_1"/>
<feature type="region of interest" description="Disordered" evidence="1">
    <location>
        <begin position="1"/>
        <end position="21"/>
    </location>
</feature>
<dbReference type="EMBL" id="ABDG02000026">
    <property type="protein sequence ID" value="EHK43040.1"/>
    <property type="molecule type" value="Genomic_DNA"/>
</dbReference>
<comment type="caution">
    <text evidence="2">The sequence shown here is derived from an EMBL/GenBank/DDBJ whole genome shotgun (WGS) entry which is preliminary data.</text>
</comment>
<dbReference type="AlphaFoldDB" id="G9P3T4"/>
<evidence type="ECO:0000313" key="2">
    <source>
        <dbReference type="EMBL" id="EHK43040.1"/>
    </source>
</evidence>
<dbReference type="Proteomes" id="UP000005426">
    <property type="component" value="Unassembled WGS sequence"/>
</dbReference>
<proteinExistence type="predicted"/>
<evidence type="ECO:0000313" key="3">
    <source>
        <dbReference type="Proteomes" id="UP000005426"/>
    </source>
</evidence>